<dbReference type="Gene3D" id="3.40.50.1820">
    <property type="entry name" value="alpha/beta hydrolase"/>
    <property type="match status" value="1"/>
</dbReference>
<proteinExistence type="predicted"/>
<name>A0ABP8DE22_9ACTN</name>
<sequence length="489" mass="51490">MGPDRLTAAAGTHRAPALAEARAEMERYPQLRAILAGKGGSFVTTRKNLVVVLPGIGGSVLADDRGEVVWDAGFGSIRSLLKSPGRLSLEESPRLHPVGLIGSRQLLPGWTVIHGYESLVKQLSGLPAANVMLFAYDFRLSVADSAAELDRQVRDRLLRLGAGDERRVVVVAHSLGGLVAAYWLGALGGAALCRGVITLGTPFAGAPKALQIMANGVLGGRLTEPVAVLRAWPSLAELLPRYPAVWDVAQQRGSYAHELPLAAVRGPAARAYAVHQEIDAGLRDAERLPPVDARRGWSHPTLRSARWDGTRLEVGREPPHWLGLTGWDAELGDGTVPAFCAVPVEGGRQSPGAGRVRERHSPLGSARFVARLVEAYETYSSLDPIRDDGTAAAAIGLDIDAEHPAGEPIAVRAGVLGADGPPAAVGVVVREPGGIRPVQQVRLEPAADGVFAGRIRGLPPGLYDIQVDAPSVPGSGDLRVVESVAVLEL</sequence>
<gene>
    <name evidence="1" type="ORF">GCM10022255_055510</name>
</gene>
<reference evidence="2" key="1">
    <citation type="journal article" date="2019" name="Int. J. Syst. Evol. Microbiol.">
        <title>The Global Catalogue of Microorganisms (GCM) 10K type strain sequencing project: providing services to taxonomists for standard genome sequencing and annotation.</title>
        <authorList>
            <consortium name="The Broad Institute Genomics Platform"/>
            <consortium name="The Broad Institute Genome Sequencing Center for Infectious Disease"/>
            <person name="Wu L."/>
            <person name="Ma J."/>
        </authorList>
    </citation>
    <scope>NUCLEOTIDE SEQUENCE [LARGE SCALE GENOMIC DNA]</scope>
    <source>
        <strain evidence="2">JCM 17441</strain>
    </source>
</reference>
<evidence type="ECO:0000313" key="2">
    <source>
        <dbReference type="Proteomes" id="UP001500620"/>
    </source>
</evidence>
<comment type="caution">
    <text evidence="1">The sequence shown here is derived from an EMBL/GenBank/DDBJ whole genome shotgun (WGS) entry which is preliminary data.</text>
</comment>
<dbReference type="SUPFAM" id="SSF53474">
    <property type="entry name" value="alpha/beta-Hydrolases"/>
    <property type="match status" value="1"/>
</dbReference>
<dbReference type="Proteomes" id="UP001500620">
    <property type="component" value="Unassembled WGS sequence"/>
</dbReference>
<accession>A0ABP8DE22</accession>
<dbReference type="Pfam" id="PF02450">
    <property type="entry name" value="LCAT"/>
    <property type="match status" value="1"/>
</dbReference>
<dbReference type="InterPro" id="IPR029058">
    <property type="entry name" value="AB_hydrolase_fold"/>
</dbReference>
<dbReference type="InterPro" id="IPR003386">
    <property type="entry name" value="LACT/PDAT_acylTrfase"/>
</dbReference>
<evidence type="ECO:0008006" key="3">
    <source>
        <dbReference type="Google" id="ProtNLM"/>
    </source>
</evidence>
<keyword evidence="2" id="KW-1185">Reference proteome</keyword>
<organism evidence="1 2">
    <name type="scientific">Dactylosporangium darangshiense</name>
    <dbReference type="NCBI Taxonomy" id="579108"/>
    <lineage>
        <taxon>Bacteria</taxon>
        <taxon>Bacillati</taxon>
        <taxon>Actinomycetota</taxon>
        <taxon>Actinomycetes</taxon>
        <taxon>Micromonosporales</taxon>
        <taxon>Micromonosporaceae</taxon>
        <taxon>Dactylosporangium</taxon>
    </lineage>
</organism>
<dbReference type="EMBL" id="BAABAT010000016">
    <property type="protein sequence ID" value="GAA4253691.1"/>
    <property type="molecule type" value="Genomic_DNA"/>
</dbReference>
<dbReference type="PANTHER" id="PTHR11440">
    <property type="entry name" value="LECITHIN-CHOLESTEROL ACYLTRANSFERASE-RELATED"/>
    <property type="match status" value="1"/>
</dbReference>
<evidence type="ECO:0000313" key="1">
    <source>
        <dbReference type="EMBL" id="GAA4253691.1"/>
    </source>
</evidence>
<protein>
    <recommendedName>
        <fullName evidence="3">Lecithin:cholesterol acyltransferase</fullName>
    </recommendedName>
</protein>